<accession>A0A5P2HA08</accession>
<name>A0A5P2HA08_9BURK</name>
<dbReference type="EMBL" id="CP044067">
    <property type="protein sequence ID" value="QET04109.1"/>
    <property type="molecule type" value="Genomic_DNA"/>
</dbReference>
<sequence length="499" mass="52428">MNLDDYRNLDGLAMAELLEKGETTSHALTRCAIDLAEAWDPTLNAITYPRYEESLDIARDWQPRGAFRGIPFLLKDSGFAHRRFPSSIGSRLFDDTVYPFDATVAGRFEAAGLIPFARSTVSELCMGASTEARRNGAPTRNPWDLGRSVGGSSGGAAAAVAARIVPVAHGSDGGGSIRIPAACCGVYGLKPSRGRVPMGPARGEGWGGMASDGVLSVTVRDTAAAMDAIGGYEPGAPYASPPQPEPYLEVVRRAQRLDDATGATGATGGAGALGKGRLRIGILREGWNGIGIAPECDAAVTHAARLLASLGHDVAEARLPVLDYSGFVIAHGNILATNVALAVDTKLKALDRAMRDDDIEPVLAKAYVIGKGLDAATYVDAVQRLHAIGRAFAAAMRDYDLLLTPTLTTLPAELGYLALDVDLPFREFRERAAGYATFLAVINAAGLPAASLPLSWTDAGLPVATQLIGHFGREDMVLAVSAQLEALAPWSQRKPTLAG</sequence>
<evidence type="ECO:0000259" key="2">
    <source>
        <dbReference type="Pfam" id="PF01425"/>
    </source>
</evidence>
<dbReference type="SUPFAM" id="SSF75304">
    <property type="entry name" value="Amidase signature (AS) enzymes"/>
    <property type="match status" value="1"/>
</dbReference>
<protein>
    <submittedName>
        <fullName evidence="3">Amidase</fullName>
    </submittedName>
</protein>
<dbReference type="GO" id="GO:0003824">
    <property type="term" value="F:catalytic activity"/>
    <property type="evidence" value="ECO:0007669"/>
    <property type="project" value="InterPro"/>
</dbReference>
<evidence type="ECO:0000313" key="4">
    <source>
        <dbReference type="Proteomes" id="UP000322822"/>
    </source>
</evidence>
<proteinExistence type="inferred from homology"/>
<feature type="domain" description="Amidase" evidence="2">
    <location>
        <begin position="28"/>
        <end position="478"/>
    </location>
</feature>
<organism evidence="3 4">
    <name type="scientific">Cupriavidus pauculus</name>
    <dbReference type="NCBI Taxonomy" id="82633"/>
    <lineage>
        <taxon>Bacteria</taxon>
        <taxon>Pseudomonadati</taxon>
        <taxon>Pseudomonadota</taxon>
        <taxon>Betaproteobacteria</taxon>
        <taxon>Burkholderiales</taxon>
        <taxon>Burkholderiaceae</taxon>
        <taxon>Cupriavidus</taxon>
    </lineage>
</organism>
<dbReference type="AlphaFoldDB" id="A0A5P2HA08"/>
<dbReference type="PANTHER" id="PTHR11895">
    <property type="entry name" value="TRANSAMIDASE"/>
    <property type="match status" value="1"/>
</dbReference>
<comment type="similarity">
    <text evidence="1">Belongs to the amidase family.</text>
</comment>
<dbReference type="PROSITE" id="PS00571">
    <property type="entry name" value="AMIDASES"/>
    <property type="match status" value="1"/>
</dbReference>
<dbReference type="InterPro" id="IPR036928">
    <property type="entry name" value="AS_sf"/>
</dbReference>
<reference evidence="3 4" key="1">
    <citation type="submission" date="2019-09" db="EMBL/GenBank/DDBJ databases">
        <title>FDA dAtabase for Regulatory Grade micrObial Sequences (FDA-ARGOS): Supporting development and validation of Infectious Disease Dx tests.</title>
        <authorList>
            <person name="Sciortino C."/>
            <person name="Tallon L."/>
            <person name="Sadzewicz L."/>
            <person name="Vavikolanu K."/>
            <person name="Mehta A."/>
            <person name="Aluvathingal J."/>
            <person name="Nadendla S."/>
            <person name="Nandy P."/>
            <person name="Geyer C."/>
            <person name="Yan Y."/>
            <person name="Sichtig H."/>
        </authorList>
    </citation>
    <scope>NUCLEOTIDE SEQUENCE [LARGE SCALE GENOMIC DNA]</scope>
    <source>
        <strain evidence="3 4">FDAARGOS_664</strain>
    </source>
</reference>
<dbReference type="Pfam" id="PF01425">
    <property type="entry name" value="Amidase"/>
    <property type="match status" value="1"/>
</dbReference>
<gene>
    <name evidence="3" type="ORF">FOB72_18265</name>
</gene>
<dbReference type="RefSeq" id="WP_150374171.1">
    <property type="nucleotide sequence ID" value="NZ_CP044067.1"/>
</dbReference>
<evidence type="ECO:0000256" key="1">
    <source>
        <dbReference type="ARBA" id="ARBA00009199"/>
    </source>
</evidence>
<dbReference type="InterPro" id="IPR000120">
    <property type="entry name" value="Amidase"/>
</dbReference>
<dbReference type="Gene3D" id="3.90.1300.10">
    <property type="entry name" value="Amidase signature (AS) domain"/>
    <property type="match status" value="1"/>
</dbReference>
<dbReference type="InterPro" id="IPR020556">
    <property type="entry name" value="Amidase_CS"/>
</dbReference>
<dbReference type="PANTHER" id="PTHR11895:SF7">
    <property type="entry name" value="GLUTAMYL-TRNA(GLN) AMIDOTRANSFERASE SUBUNIT A, MITOCHONDRIAL"/>
    <property type="match status" value="1"/>
</dbReference>
<dbReference type="InterPro" id="IPR023631">
    <property type="entry name" value="Amidase_dom"/>
</dbReference>
<evidence type="ECO:0000313" key="3">
    <source>
        <dbReference type="EMBL" id="QET04109.1"/>
    </source>
</evidence>
<dbReference type="OrthoDB" id="9811471at2"/>
<dbReference type="Proteomes" id="UP000322822">
    <property type="component" value="Chromosome 2"/>
</dbReference>